<evidence type="ECO:0000313" key="7">
    <source>
        <dbReference type="EMBL" id="TDQ50371.1"/>
    </source>
</evidence>
<feature type="transmembrane region" description="Helical" evidence="5">
    <location>
        <begin position="97"/>
        <end position="115"/>
    </location>
</feature>
<comment type="caution">
    <text evidence="7">The sequence shown here is derived from an EMBL/GenBank/DDBJ whole genome shotgun (WGS) entry which is preliminary data.</text>
</comment>
<sequence length="292" mass="32280">MNPAIIRGATLLVLSELIFSLLAALVKHLSEDYSNAQVVFLRNFVALLVLLPYLKWRGRLHFRINRIGFHLLRSTTGISSMYLYFFCLGVLPLGETTLLIQTSPIWIPVIAYFWLKEEFKKSYLFAGLFGLLGVALVVRPTPSDFSPVVLLALLGAMLGAGSRVTIRKMASTETSNSIVLYFSLISSVITAVPAVLDWHPIARSDWPLLLALGLTAAAGQLLMTKAFMLAPSGRIGFWSYTQVVFAFLLGFLFWQETVHPMSIAGAICIVIAGLISTGYVSLWIQRLRHKSG</sequence>
<accession>A0A4R6UT89</accession>
<feature type="transmembrane region" description="Helical" evidence="5">
    <location>
        <begin position="122"/>
        <end position="139"/>
    </location>
</feature>
<dbReference type="InterPro" id="IPR037185">
    <property type="entry name" value="EmrE-like"/>
</dbReference>
<keyword evidence="3 5" id="KW-1133">Transmembrane helix</keyword>
<dbReference type="PANTHER" id="PTHR22911">
    <property type="entry name" value="ACYL-MALONYL CONDENSING ENZYME-RELATED"/>
    <property type="match status" value="1"/>
</dbReference>
<reference evidence="7 8" key="1">
    <citation type="submission" date="2019-03" db="EMBL/GenBank/DDBJ databases">
        <title>Genomic Encyclopedia of Type Strains, Phase IV (KMG-IV): sequencing the most valuable type-strain genomes for metagenomic binning, comparative biology and taxonomic classification.</title>
        <authorList>
            <person name="Goeker M."/>
        </authorList>
    </citation>
    <scope>NUCLEOTIDE SEQUENCE [LARGE SCALE GENOMIC DNA]</scope>
    <source>
        <strain evidence="7 8">DSM 103792</strain>
    </source>
</reference>
<evidence type="ECO:0000256" key="2">
    <source>
        <dbReference type="ARBA" id="ARBA00022692"/>
    </source>
</evidence>
<feature type="transmembrane region" description="Helical" evidence="5">
    <location>
        <begin position="68"/>
        <end position="91"/>
    </location>
</feature>
<feature type="transmembrane region" description="Helical" evidence="5">
    <location>
        <begin position="39"/>
        <end position="56"/>
    </location>
</feature>
<organism evidence="7 8">
    <name type="scientific">Permianibacter aggregans</name>
    <dbReference type="NCBI Taxonomy" id="1510150"/>
    <lineage>
        <taxon>Bacteria</taxon>
        <taxon>Pseudomonadati</taxon>
        <taxon>Pseudomonadota</taxon>
        <taxon>Gammaproteobacteria</taxon>
        <taxon>Pseudomonadales</taxon>
        <taxon>Pseudomonadaceae</taxon>
        <taxon>Permianibacter</taxon>
    </lineage>
</organism>
<feature type="transmembrane region" description="Helical" evidence="5">
    <location>
        <begin position="145"/>
        <end position="166"/>
    </location>
</feature>
<feature type="transmembrane region" description="Helical" evidence="5">
    <location>
        <begin position="208"/>
        <end position="230"/>
    </location>
</feature>
<keyword evidence="2 5" id="KW-0812">Transmembrane</keyword>
<evidence type="ECO:0000256" key="5">
    <source>
        <dbReference type="SAM" id="Phobius"/>
    </source>
</evidence>
<evidence type="ECO:0000256" key="4">
    <source>
        <dbReference type="ARBA" id="ARBA00023136"/>
    </source>
</evidence>
<keyword evidence="4 5" id="KW-0472">Membrane</keyword>
<dbReference type="RefSeq" id="WP_162848141.1">
    <property type="nucleotide sequence ID" value="NZ_CP037953.1"/>
</dbReference>
<feature type="domain" description="EamA" evidence="6">
    <location>
        <begin position="7"/>
        <end position="138"/>
    </location>
</feature>
<evidence type="ECO:0000256" key="3">
    <source>
        <dbReference type="ARBA" id="ARBA00022989"/>
    </source>
</evidence>
<dbReference type="InterPro" id="IPR000620">
    <property type="entry name" value="EamA_dom"/>
</dbReference>
<proteinExistence type="predicted"/>
<feature type="transmembrane region" description="Helical" evidence="5">
    <location>
        <begin position="261"/>
        <end position="284"/>
    </location>
</feature>
<evidence type="ECO:0000256" key="1">
    <source>
        <dbReference type="ARBA" id="ARBA00004141"/>
    </source>
</evidence>
<gene>
    <name evidence="7" type="ORF">EV696_10252</name>
</gene>
<dbReference type="EMBL" id="SNYM01000002">
    <property type="protein sequence ID" value="TDQ50371.1"/>
    <property type="molecule type" value="Genomic_DNA"/>
</dbReference>
<evidence type="ECO:0000313" key="8">
    <source>
        <dbReference type="Proteomes" id="UP000295375"/>
    </source>
</evidence>
<dbReference type="PANTHER" id="PTHR22911:SF6">
    <property type="entry name" value="SOLUTE CARRIER FAMILY 35 MEMBER G1"/>
    <property type="match status" value="1"/>
</dbReference>
<feature type="transmembrane region" description="Helical" evidence="5">
    <location>
        <begin position="178"/>
        <end position="196"/>
    </location>
</feature>
<dbReference type="GO" id="GO:0016020">
    <property type="term" value="C:membrane"/>
    <property type="evidence" value="ECO:0007669"/>
    <property type="project" value="UniProtKB-SubCell"/>
</dbReference>
<dbReference type="AlphaFoldDB" id="A0A4R6UT89"/>
<evidence type="ECO:0000259" key="6">
    <source>
        <dbReference type="Pfam" id="PF00892"/>
    </source>
</evidence>
<dbReference type="Pfam" id="PF00892">
    <property type="entry name" value="EamA"/>
    <property type="match status" value="2"/>
</dbReference>
<dbReference type="Proteomes" id="UP000295375">
    <property type="component" value="Unassembled WGS sequence"/>
</dbReference>
<keyword evidence="8" id="KW-1185">Reference proteome</keyword>
<comment type="subcellular location">
    <subcellularLocation>
        <location evidence="1">Membrane</location>
        <topology evidence="1">Multi-pass membrane protein</topology>
    </subcellularLocation>
</comment>
<name>A0A4R6UT89_9GAMM</name>
<protein>
    <submittedName>
        <fullName evidence="7">EamA domain-containing membrane protein RarD</fullName>
    </submittedName>
</protein>
<dbReference type="SUPFAM" id="SSF103481">
    <property type="entry name" value="Multidrug resistance efflux transporter EmrE"/>
    <property type="match status" value="2"/>
</dbReference>
<feature type="transmembrane region" description="Helical" evidence="5">
    <location>
        <begin position="237"/>
        <end position="255"/>
    </location>
</feature>
<feature type="domain" description="EamA" evidence="6">
    <location>
        <begin position="148"/>
        <end position="275"/>
    </location>
</feature>